<dbReference type="AlphaFoldDB" id="A0AAV6V4M9"/>
<proteinExistence type="predicted"/>
<keyword evidence="3" id="KW-1185">Reference proteome</keyword>
<accession>A0AAV6V4M9</accession>
<sequence length="97" mass="11021">MTISYESFECIQFDELSKGPEDDVEDLEHDVFVVINEGLADYGDEIMEIDIDIFEPLHVNSTPSETRYSGGDFIAMAVIATYAVLVLYFGIFNWQPE</sequence>
<evidence type="ECO:0000313" key="2">
    <source>
        <dbReference type="EMBL" id="KAG8190606.1"/>
    </source>
</evidence>
<evidence type="ECO:0000256" key="1">
    <source>
        <dbReference type="SAM" id="Phobius"/>
    </source>
</evidence>
<dbReference type="Proteomes" id="UP000827092">
    <property type="component" value="Unassembled WGS sequence"/>
</dbReference>
<name>A0AAV6V4M9_9ARAC</name>
<keyword evidence="1" id="KW-1133">Transmembrane helix</keyword>
<comment type="caution">
    <text evidence="2">The sequence shown here is derived from an EMBL/GenBank/DDBJ whole genome shotgun (WGS) entry which is preliminary data.</text>
</comment>
<feature type="transmembrane region" description="Helical" evidence="1">
    <location>
        <begin position="73"/>
        <end position="94"/>
    </location>
</feature>
<gene>
    <name evidence="2" type="ORF">JTE90_017870</name>
</gene>
<protein>
    <submittedName>
        <fullName evidence="2">Uncharacterized protein</fullName>
    </submittedName>
</protein>
<organism evidence="2 3">
    <name type="scientific">Oedothorax gibbosus</name>
    <dbReference type="NCBI Taxonomy" id="931172"/>
    <lineage>
        <taxon>Eukaryota</taxon>
        <taxon>Metazoa</taxon>
        <taxon>Ecdysozoa</taxon>
        <taxon>Arthropoda</taxon>
        <taxon>Chelicerata</taxon>
        <taxon>Arachnida</taxon>
        <taxon>Araneae</taxon>
        <taxon>Araneomorphae</taxon>
        <taxon>Entelegynae</taxon>
        <taxon>Araneoidea</taxon>
        <taxon>Linyphiidae</taxon>
        <taxon>Erigoninae</taxon>
        <taxon>Oedothorax</taxon>
    </lineage>
</organism>
<keyword evidence="1" id="KW-0812">Transmembrane</keyword>
<reference evidence="2 3" key="1">
    <citation type="journal article" date="2022" name="Nat. Ecol. Evol.">
        <title>A masculinizing supergene underlies an exaggerated male reproductive morph in a spider.</title>
        <authorList>
            <person name="Hendrickx F."/>
            <person name="De Corte Z."/>
            <person name="Sonet G."/>
            <person name="Van Belleghem S.M."/>
            <person name="Kostlbacher S."/>
            <person name="Vangestel C."/>
        </authorList>
    </citation>
    <scope>NUCLEOTIDE SEQUENCE [LARGE SCALE GENOMIC DNA]</scope>
    <source>
        <strain evidence="2">W744_W776</strain>
    </source>
</reference>
<evidence type="ECO:0000313" key="3">
    <source>
        <dbReference type="Proteomes" id="UP000827092"/>
    </source>
</evidence>
<dbReference type="EMBL" id="JAFNEN010000179">
    <property type="protein sequence ID" value="KAG8190606.1"/>
    <property type="molecule type" value="Genomic_DNA"/>
</dbReference>
<keyword evidence="1" id="KW-0472">Membrane</keyword>